<dbReference type="Gene3D" id="2.120.10.80">
    <property type="entry name" value="Kelch-type beta propeller"/>
    <property type="match status" value="1"/>
</dbReference>
<dbReference type="SUPFAM" id="SSF50965">
    <property type="entry name" value="Galactose oxidase, central domain"/>
    <property type="match status" value="1"/>
</dbReference>
<keyword evidence="2" id="KW-1185">Reference proteome</keyword>
<proteinExistence type="predicted"/>
<accession>A0AAU9J0K7</accession>
<evidence type="ECO:0000313" key="2">
    <source>
        <dbReference type="Proteomes" id="UP001162131"/>
    </source>
</evidence>
<dbReference type="InterPro" id="IPR011043">
    <property type="entry name" value="Gal_Oxase/kelch_b-propeller"/>
</dbReference>
<gene>
    <name evidence="1" type="ORF">BSTOLATCC_MIC24045</name>
</gene>
<dbReference type="EMBL" id="CAJZBQ010000023">
    <property type="protein sequence ID" value="CAG9319494.1"/>
    <property type="molecule type" value="Genomic_DNA"/>
</dbReference>
<name>A0AAU9J0K7_9CILI</name>
<reference evidence="1" key="1">
    <citation type="submission" date="2021-09" db="EMBL/GenBank/DDBJ databases">
        <authorList>
            <consortium name="AG Swart"/>
            <person name="Singh M."/>
            <person name="Singh A."/>
            <person name="Seah K."/>
            <person name="Emmerich C."/>
        </authorList>
    </citation>
    <scope>NUCLEOTIDE SEQUENCE</scope>
    <source>
        <strain evidence="1">ATCC30299</strain>
    </source>
</reference>
<dbReference type="AlphaFoldDB" id="A0AAU9J0K7"/>
<organism evidence="1 2">
    <name type="scientific">Blepharisma stoltei</name>
    <dbReference type="NCBI Taxonomy" id="1481888"/>
    <lineage>
        <taxon>Eukaryota</taxon>
        <taxon>Sar</taxon>
        <taxon>Alveolata</taxon>
        <taxon>Ciliophora</taxon>
        <taxon>Postciliodesmatophora</taxon>
        <taxon>Heterotrichea</taxon>
        <taxon>Heterotrichida</taxon>
        <taxon>Blepharismidae</taxon>
        <taxon>Blepharisma</taxon>
    </lineage>
</organism>
<dbReference type="InterPro" id="IPR015915">
    <property type="entry name" value="Kelch-typ_b-propeller"/>
</dbReference>
<protein>
    <recommendedName>
        <fullName evidence="3">Kelch motif family protein</fullName>
    </recommendedName>
</protein>
<dbReference type="Proteomes" id="UP001162131">
    <property type="component" value="Unassembled WGS sequence"/>
</dbReference>
<evidence type="ECO:0000313" key="1">
    <source>
        <dbReference type="EMBL" id="CAG9319494.1"/>
    </source>
</evidence>
<evidence type="ECO:0008006" key="3">
    <source>
        <dbReference type="Google" id="ProtNLM"/>
    </source>
</evidence>
<sequence length="273" mass="31629">MIEIASLLQRNLQLPTDSEEIFLYQIFDGLHKVDITALTSAFFQIYIQEKSPQYVTSLCKLRNGNLFCAGVYCKELNIAGIAFTLDVNTLQVTPLPYGPKIYDQGLINHNEFVYAFGGKEQKGDNFFISGLAYRFNLSSSRWERIAKMPQPNYQISCIEYERFIVVAGYEDETIYLYDYITNSYAPLFLFTKRIPKTLFKYNSELFLLEGAKLWKSANFASWELVMEYSYINKYTVTTNVLIKEKIAYFAINFKSIAMLNFETFELNKTILVG</sequence>
<comment type="caution">
    <text evidence="1">The sequence shown here is derived from an EMBL/GenBank/DDBJ whole genome shotgun (WGS) entry which is preliminary data.</text>
</comment>